<evidence type="ECO:0000259" key="1">
    <source>
        <dbReference type="Pfam" id="PF00085"/>
    </source>
</evidence>
<proteinExistence type="predicted"/>
<evidence type="ECO:0000313" key="2">
    <source>
        <dbReference type="EMBL" id="MYM36797.1"/>
    </source>
</evidence>
<dbReference type="RefSeq" id="WP_160992187.1">
    <property type="nucleotide sequence ID" value="NZ_WWCO01000018.1"/>
</dbReference>
<evidence type="ECO:0000313" key="5">
    <source>
        <dbReference type="Proteomes" id="UP000474565"/>
    </source>
</evidence>
<reference evidence="4 5" key="1">
    <citation type="submission" date="2019-12" db="EMBL/GenBank/DDBJ databases">
        <title>Novel species isolated from a subtropical stream in China.</title>
        <authorList>
            <person name="Lu H."/>
        </authorList>
    </citation>
    <scope>NUCLEOTIDE SEQUENCE [LARGE SCALE GENOMIC DNA]</scope>
    <source>
        <strain evidence="3 5">FT50W</strain>
        <strain evidence="2 4">FT94W</strain>
    </source>
</reference>
<dbReference type="Pfam" id="PF00085">
    <property type="entry name" value="Thioredoxin"/>
    <property type="match status" value="1"/>
</dbReference>
<dbReference type="InterPro" id="IPR036249">
    <property type="entry name" value="Thioredoxin-like_sf"/>
</dbReference>
<dbReference type="Gene3D" id="3.40.30.10">
    <property type="entry name" value="Glutaredoxin"/>
    <property type="match status" value="1"/>
</dbReference>
<dbReference type="InterPro" id="IPR013766">
    <property type="entry name" value="Thioredoxin_domain"/>
</dbReference>
<dbReference type="SUPFAM" id="SSF52833">
    <property type="entry name" value="Thioredoxin-like"/>
    <property type="match status" value="1"/>
</dbReference>
<sequence>MKTSYIPEAPQRADIDGQAGPVLLEFGTNGCPHCMAAQAPLQQAFAGSEGVTHYKVEDGPGRPLGRSFRVKLWPTFIFLLDGEEKARVVRPLRADDLSVGFAQIDP</sequence>
<keyword evidence="4" id="KW-1185">Reference proteome</keyword>
<protein>
    <submittedName>
        <fullName evidence="3">Thioredoxin</fullName>
    </submittedName>
</protein>
<feature type="domain" description="Thioredoxin" evidence="1">
    <location>
        <begin position="15"/>
        <end position="97"/>
    </location>
</feature>
<dbReference type="CDD" id="cd02947">
    <property type="entry name" value="TRX_family"/>
    <property type="match status" value="1"/>
</dbReference>
<accession>A0A6L8MJ64</accession>
<organism evidence="3 5">
    <name type="scientific">Duganella lactea</name>
    <dbReference type="NCBI Taxonomy" id="2692173"/>
    <lineage>
        <taxon>Bacteria</taxon>
        <taxon>Pseudomonadati</taxon>
        <taxon>Pseudomonadota</taxon>
        <taxon>Betaproteobacteria</taxon>
        <taxon>Burkholderiales</taxon>
        <taxon>Oxalobacteraceae</taxon>
        <taxon>Telluria group</taxon>
        <taxon>Duganella</taxon>
    </lineage>
</organism>
<name>A0A6L8MJ64_9BURK</name>
<evidence type="ECO:0000313" key="4">
    <source>
        <dbReference type="Proteomes" id="UP000449678"/>
    </source>
</evidence>
<dbReference type="AlphaFoldDB" id="A0A6L8MJ64"/>
<dbReference type="Proteomes" id="UP000449678">
    <property type="component" value="Unassembled WGS sequence"/>
</dbReference>
<comment type="caution">
    <text evidence="3">The sequence shown here is derived from an EMBL/GenBank/DDBJ whole genome shotgun (WGS) entry which is preliminary data.</text>
</comment>
<dbReference type="EMBL" id="WWCP01000016">
    <property type="protein sequence ID" value="MYM83197.1"/>
    <property type="molecule type" value="Genomic_DNA"/>
</dbReference>
<evidence type="ECO:0000313" key="3">
    <source>
        <dbReference type="EMBL" id="MYM83197.1"/>
    </source>
</evidence>
<gene>
    <name evidence="2" type="ORF">GTP38_20915</name>
    <name evidence="3" type="ORF">GTP44_14675</name>
</gene>
<dbReference type="Proteomes" id="UP000474565">
    <property type="component" value="Unassembled WGS sequence"/>
</dbReference>
<dbReference type="EMBL" id="WWCO01000018">
    <property type="protein sequence ID" value="MYM36797.1"/>
    <property type="molecule type" value="Genomic_DNA"/>
</dbReference>